<dbReference type="OrthoDB" id="6132182at2759"/>
<dbReference type="InterPro" id="IPR036465">
    <property type="entry name" value="vWFA_dom_sf"/>
</dbReference>
<evidence type="ECO:0008006" key="3">
    <source>
        <dbReference type="Google" id="ProtNLM"/>
    </source>
</evidence>
<protein>
    <recommendedName>
        <fullName evidence="3">VWFA domain-containing protein</fullName>
    </recommendedName>
</protein>
<dbReference type="Gene3D" id="3.40.50.410">
    <property type="entry name" value="von Willebrand factor, type A domain"/>
    <property type="match status" value="1"/>
</dbReference>
<dbReference type="SUPFAM" id="SSF53300">
    <property type="entry name" value="vWA-like"/>
    <property type="match status" value="1"/>
</dbReference>
<evidence type="ECO:0000313" key="2">
    <source>
        <dbReference type="Proteomes" id="UP000024635"/>
    </source>
</evidence>
<keyword evidence="2" id="KW-1185">Reference proteome</keyword>
<organism evidence="1 2">
    <name type="scientific">Ancylostoma ceylanicum</name>
    <dbReference type="NCBI Taxonomy" id="53326"/>
    <lineage>
        <taxon>Eukaryota</taxon>
        <taxon>Metazoa</taxon>
        <taxon>Ecdysozoa</taxon>
        <taxon>Nematoda</taxon>
        <taxon>Chromadorea</taxon>
        <taxon>Rhabditida</taxon>
        <taxon>Rhabditina</taxon>
        <taxon>Rhabditomorpha</taxon>
        <taxon>Strongyloidea</taxon>
        <taxon>Ancylostomatidae</taxon>
        <taxon>Ancylostomatinae</taxon>
        <taxon>Ancylostoma</taxon>
    </lineage>
</organism>
<evidence type="ECO:0000313" key="1">
    <source>
        <dbReference type="EMBL" id="EYC17808.1"/>
    </source>
</evidence>
<accession>A0A016UTI7</accession>
<sequence length="157" mass="17471">MEKRITETTILRGTTYTNEALMKTADILLGNTARPNKAKPIVIVFTDGFSGEDPANVYSEYFDHKRIFNAARYRKVTFISDRNMYEFVQIRASFIKANILQKVFLGQASNLGATTNAACSYPQGPTRPFVAPNSAEKLNLSETSGFSTGNRRLLECG</sequence>
<dbReference type="AlphaFoldDB" id="A0A016UTI7"/>
<proteinExistence type="predicted"/>
<dbReference type="EMBL" id="JARK01001365">
    <property type="protein sequence ID" value="EYC17808.1"/>
    <property type="molecule type" value="Genomic_DNA"/>
</dbReference>
<gene>
    <name evidence="1" type="primary">Acey_s0029.g1880</name>
    <name evidence="1" type="ORF">Y032_0029g1880</name>
</gene>
<dbReference type="Proteomes" id="UP000024635">
    <property type="component" value="Unassembled WGS sequence"/>
</dbReference>
<reference evidence="2" key="1">
    <citation type="journal article" date="2015" name="Nat. Genet.">
        <title>The genome and transcriptome of the zoonotic hookworm Ancylostoma ceylanicum identify infection-specific gene families.</title>
        <authorList>
            <person name="Schwarz E.M."/>
            <person name="Hu Y."/>
            <person name="Antoshechkin I."/>
            <person name="Miller M.M."/>
            <person name="Sternberg P.W."/>
            <person name="Aroian R.V."/>
        </authorList>
    </citation>
    <scope>NUCLEOTIDE SEQUENCE</scope>
    <source>
        <strain evidence="2">HY135</strain>
    </source>
</reference>
<comment type="caution">
    <text evidence="1">The sequence shown here is derived from an EMBL/GenBank/DDBJ whole genome shotgun (WGS) entry which is preliminary data.</text>
</comment>
<name>A0A016UTI7_9BILA</name>